<dbReference type="RefSeq" id="WP_171153887.1">
    <property type="nucleotide sequence ID" value="NZ_JABENB010000001.1"/>
</dbReference>
<sequence length="106" mass="11176">MPESVTVEPSVSVRRAPDTIALPSVEADHLLLLGTGEVPIVLRDSALAIWGLTETPTTPRDIALQVSELYTIDATEAIAQVSGFLAELIGHGLLVVDRPFQSGATS</sequence>
<dbReference type="AlphaFoldDB" id="A0A849AR80"/>
<dbReference type="Pfam" id="PF05402">
    <property type="entry name" value="PqqD"/>
    <property type="match status" value="1"/>
</dbReference>
<keyword evidence="2" id="KW-1185">Reference proteome</keyword>
<dbReference type="InterPro" id="IPR041881">
    <property type="entry name" value="PqqD_sf"/>
</dbReference>
<comment type="caution">
    <text evidence="1">The sequence shown here is derived from an EMBL/GenBank/DDBJ whole genome shotgun (WGS) entry which is preliminary data.</text>
</comment>
<protein>
    <submittedName>
        <fullName evidence="1">PqqD family protein</fullName>
    </submittedName>
</protein>
<accession>A0A849AR80</accession>
<evidence type="ECO:0000313" key="1">
    <source>
        <dbReference type="EMBL" id="NNG39272.1"/>
    </source>
</evidence>
<organism evidence="1 2">
    <name type="scientific">Flexivirga aerilata</name>
    <dbReference type="NCBI Taxonomy" id="1656889"/>
    <lineage>
        <taxon>Bacteria</taxon>
        <taxon>Bacillati</taxon>
        <taxon>Actinomycetota</taxon>
        <taxon>Actinomycetes</taxon>
        <taxon>Micrococcales</taxon>
        <taxon>Dermacoccaceae</taxon>
        <taxon>Flexivirga</taxon>
    </lineage>
</organism>
<dbReference type="Gene3D" id="1.10.10.1150">
    <property type="entry name" value="Coenzyme PQQ synthesis protein D (PqqD)"/>
    <property type="match status" value="1"/>
</dbReference>
<proteinExistence type="predicted"/>
<dbReference type="EMBL" id="JABENB010000001">
    <property type="protein sequence ID" value="NNG39272.1"/>
    <property type="molecule type" value="Genomic_DNA"/>
</dbReference>
<name>A0A849AR80_9MICO</name>
<reference evidence="1 2" key="1">
    <citation type="submission" date="2020-05" db="EMBL/GenBank/DDBJ databases">
        <title>Flexivirga sp. ID2601S isolated from air conditioner.</title>
        <authorList>
            <person name="Kim D.H."/>
        </authorList>
    </citation>
    <scope>NUCLEOTIDE SEQUENCE [LARGE SCALE GENOMIC DNA]</scope>
    <source>
        <strain evidence="1 2">ID2601S</strain>
    </source>
</reference>
<dbReference type="InterPro" id="IPR008792">
    <property type="entry name" value="PQQD"/>
</dbReference>
<dbReference type="Proteomes" id="UP000557772">
    <property type="component" value="Unassembled WGS sequence"/>
</dbReference>
<gene>
    <name evidence="1" type="ORF">HJ588_08290</name>
</gene>
<evidence type="ECO:0000313" key="2">
    <source>
        <dbReference type="Proteomes" id="UP000557772"/>
    </source>
</evidence>